<comment type="subunit">
    <text evidence="7">Component of the endosomal sorting complex required for transport II (ESCRT-II).</text>
</comment>
<dbReference type="GO" id="GO:0043130">
    <property type="term" value="F:ubiquitin binding"/>
    <property type="evidence" value="ECO:0007669"/>
    <property type="project" value="UniProtKB-UniRule"/>
</dbReference>
<dbReference type="GO" id="GO:0031902">
    <property type="term" value="C:late endosome membrane"/>
    <property type="evidence" value="ECO:0007669"/>
    <property type="project" value="UniProtKB-UniRule"/>
</dbReference>
<evidence type="ECO:0000256" key="6">
    <source>
        <dbReference type="ARBA" id="ARBA00022927"/>
    </source>
</evidence>
<proteinExistence type="inferred from homology"/>
<evidence type="ECO:0000256" key="1">
    <source>
        <dbReference type="ARBA" id="ARBA00009697"/>
    </source>
</evidence>
<keyword evidence="2 7" id="KW-0813">Transport</keyword>
<dbReference type="SUPFAM" id="SSF46785">
    <property type="entry name" value="Winged helix' DNA-binding domain"/>
    <property type="match status" value="1"/>
</dbReference>
<dbReference type="FunCoup" id="A0A165IMU2">
    <property type="interactions" value="152"/>
</dbReference>
<sequence>MLAWLQSVDGSIPPHALLVAEERLLATQNGVGLYDNGQKSPNHQQGTVHVTSHRLLYIDDARPELCSLALQLSTVAQSEYYNGFLTSSSKVELVLNSASTDDDDDDEGWTCAICAHENPRSLGQRRTHCALCGAVRPAKSTSAPAPANELQCTVCTFINVQGATSCEICGTPLPLPKPKSIPTQTNERQTMKISFRKGGDKAFYAVLKKALQAKAWKVTQAADLPRAEQGAGISGILNAVESNTSASTDSVASALKDLEALTAQAKSMVALASTLSAKLQQQSAQSSLSSSPSSRSSTPLSSSAPTPDATSFIQRSLYNMGLTLSEGPVVQSSDSNSSGDERRYLDELAAEVGGLLSDGLMGGRGMVGLDEIWCAWNRARGVALLAPETFIAALQKAVTGRGLGLGMRTLKSGLIVLHEPRLSHASFCARLLSSTPPPFSGTVEDTRDTQVWHTPLDVAAREDVAVALAAQLLQAAEDDGLLWRDVEPFGGVRWTRNVLKDWTWDGD</sequence>
<dbReference type="InterPro" id="IPR021648">
    <property type="entry name" value="GLUE_dom"/>
</dbReference>
<dbReference type="InterPro" id="IPR001876">
    <property type="entry name" value="Znf_RanBP2"/>
</dbReference>
<dbReference type="Proteomes" id="UP000077266">
    <property type="component" value="Unassembled WGS sequence"/>
</dbReference>
<evidence type="ECO:0000256" key="8">
    <source>
        <dbReference type="SAM" id="MobiDB-lite"/>
    </source>
</evidence>
<comment type="subcellular location">
    <subcellularLocation>
        <location evidence="7">Cytoplasm</location>
    </subcellularLocation>
    <subcellularLocation>
        <location evidence="7">Endosome</location>
    </subcellularLocation>
</comment>
<evidence type="ECO:0000313" key="10">
    <source>
        <dbReference type="EMBL" id="KZV93622.1"/>
    </source>
</evidence>
<dbReference type="GO" id="GO:0000814">
    <property type="term" value="C:ESCRT II complex"/>
    <property type="evidence" value="ECO:0007669"/>
    <property type="project" value="UniProtKB-UniRule"/>
</dbReference>
<keyword evidence="3" id="KW-0479">Metal-binding</keyword>
<evidence type="ECO:0000256" key="5">
    <source>
        <dbReference type="ARBA" id="ARBA00022833"/>
    </source>
</evidence>
<keyword evidence="7" id="KW-0967">Endosome</keyword>
<evidence type="ECO:0000256" key="7">
    <source>
        <dbReference type="RuleBase" id="RU367095"/>
    </source>
</evidence>
<dbReference type="GO" id="GO:0032266">
    <property type="term" value="F:phosphatidylinositol-3-phosphate binding"/>
    <property type="evidence" value="ECO:0007669"/>
    <property type="project" value="UniProtKB-UniRule"/>
</dbReference>
<dbReference type="AlphaFoldDB" id="A0A165IMU2"/>
<protein>
    <recommendedName>
        <fullName evidence="7">Vacuolar protein-sorting-associated protein 36</fullName>
    </recommendedName>
    <alternativeName>
        <fullName evidence="7">ESCRT-II complex subunit VPS36</fullName>
    </alternativeName>
</protein>
<dbReference type="Gene3D" id="6.10.140.260">
    <property type="match status" value="1"/>
</dbReference>
<dbReference type="SMART" id="SM00547">
    <property type="entry name" value="ZnF_RBZ"/>
    <property type="match status" value="2"/>
</dbReference>
<dbReference type="Pfam" id="PF11605">
    <property type="entry name" value="Vps36_ESCRT-II"/>
    <property type="match status" value="1"/>
</dbReference>
<evidence type="ECO:0000259" key="9">
    <source>
        <dbReference type="PROSITE" id="PS51495"/>
    </source>
</evidence>
<dbReference type="GO" id="GO:0043328">
    <property type="term" value="P:protein transport to vacuole involved in ubiquitin-dependent protein catabolic process via the multivesicular body sorting pathway"/>
    <property type="evidence" value="ECO:0007669"/>
    <property type="project" value="UniProtKB-UniRule"/>
</dbReference>
<dbReference type="GO" id="GO:0008270">
    <property type="term" value="F:zinc ion binding"/>
    <property type="evidence" value="ECO:0007669"/>
    <property type="project" value="UniProtKB-KW"/>
</dbReference>
<dbReference type="InterPro" id="IPR011993">
    <property type="entry name" value="PH-like_dom_sf"/>
</dbReference>
<comment type="function">
    <text evidence="7">Component of the ESCRT-II complex (endosomal sorting complex required for transport II), which is required for multivesicular body (MVB) formation and sorting of endosomal cargo proteins into MVBs.</text>
</comment>
<feature type="region of interest" description="Disordered" evidence="8">
    <location>
        <begin position="283"/>
        <end position="308"/>
    </location>
</feature>
<dbReference type="STRING" id="1314781.A0A165IMU2"/>
<dbReference type="SUPFAM" id="SSF50729">
    <property type="entry name" value="PH domain-like"/>
    <property type="match status" value="1"/>
</dbReference>
<dbReference type="InterPro" id="IPR036390">
    <property type="entry name" value="WH_DNA-bd_sf"/>
</dbReference>
<dbReference type="EMBL" id="KV425986">
    <property type="protein sequence ID" value="KZV93622.1"/>
    <property type="molecule type" value="Genomic_DNA"/>
</dbReference>
<feature type="domain" description="GLUE N-terminal" evidence="9">
    <location>
        <begin position="8"/>
        <end position="223"/>
    </location>
</feature>
<gene>
    <name evidence="10" type="ORF">EXIGLDRAFT_673856</name>
</gene>
<dbReference type="Gene3D" id="2.30.30.380">
    <property type="entry name" value="Zn-finger domain of Sec23/24"/>
    <property type="match status" value="1"/>
</dbReference>
<dbReference type="OrthoDB" id="271448at2759"/>
<dbReference type="Pfam" id="PF04157">
    <property type="entry name" value="EAP30"/>
    <property type="match status" value="1"/>
</dbReference>
<keyword evidence="6 7" id="KW-0653">Protein transport</keyword>
<dbReference type="Gene3D" id="1.10.10.10">
    <property type="entry name" value="Winged helix-like DNA-binding domain superfamily/Winged helix DNA-binding domain"/>
    <property type="match status" value="2"/>
</dbReference>
<organism evidence="10 11">
    <name type="scientific">Exidia glandulosa HHB12029</name>
    <dbReference type="NCBI Taxonomy" id="1314781"/>
    <lineage>
        <taxon>Eukaryota</taxon>
        <taxon>Fungi</taxon>
        <taxon>Dikarya</taxon>
        <taxon>Basidiomycota</taxon>
        <taxon>Agaricomycotina</taxon>
        <taxon>Agaricomycetes</taxon>
        <taxon>Auriculariales</taxon>
        <taxon>Exidiaceae</taxon>
        <taxon>Exidia</taxon>
    </lineage>
</organism>
<evidence type="ECO:0000256" key="4">
    <source>
        <dbReference type="ARBA" id="ARBA00022771"/>
    </source>
</evidence>
<dbReference type="InterPro" id="IPR037855">
    <property type="entry name" value="Vps36"/>
</dbReference>
<dbReference type="InParanoid" id="A0A165IMU2"/>
<keyword evidence="5" id="KW-0862">Zinc</keyword>
<dbReference type="PANTHER" id="PTHR13128:SF12">
    <property type="entry name" value="VACUOLAR PROTEIN-SORTING-ASSOCIATED PROTEIN 36"/>
    <property type="match status" value="1"/>
</dbReference>
<evidence type="ECO:0000256" key="3">
    <source>
        <dbReference type="ARBA" id="ARBA00022723"/>
    </source>
</evidence>
<dbReference type="Gene3D" id="2.30.29.30">
    <property type="entry name" value="Pleckstrin-homology domain (PH domain)/Phosphotyrosine-binding domain (PTB)"/>
    <property type="match status" value="1"/>
</dbReference>
<keyword evidence="4" id="KW-0863">Zinc-finger</keyword>
<comment type="similarity">
    <text evidence="1 7">Belongs to the VPS36 family.</text>
</comment>
<name>A0A165IMU2_EXIGL</name>
<dbReference type="PANTHER" id="PTHR13128">
    <property type="entry name" value="VACUOLAR PROTEIN-SORTING-ASSOCIATED PROTEIN 36"/>
    <property type="match status" value="1"/>
</dbReference>
<dbReference type="PROSITE" id="PS51495">
    <property type="entry name" value="GLUE"/>
    <property type="match status" value="1"/>
</dbReference>
<reference evidence="10 11" key="1">
    <citation type="journal article" date="2016" name="Mol. Biol. Evol.">
        <title>Comparative Genomics of Early-Diverging Mushroom-Forming Fungi Provides Insights into the Origins of Lignocellulose Decay Capabilities.</title>
        <authorList>
            <person name="Nagy L.G."/>
            <person name="Riley R."/>
            <person name="Tritt A."/>
            <person name="Adam C."/>
            <person name="Daum C."/>
            <person name="Floudas D."/>
            <person name="Sun H."/>
            <person name="Yadav J.S."/>
            <person name="Pangilinan J."/>
            <person name="Larsson K.H."/>
            <person name="Matsuura K."/>
            <person name="Barry K."/>
            <person name="Labutti K."/>
            <person name="Kuo R."/>
            <person name="Ohm R.A."/>
            <person name="Bhattacharya S.S."/>
            <person name="Shirouzu T."/>
            <person name="Yoshinaga Y."/>
            <person name="Martin F.M."/>
            <person name="Grigoriev I.V."/>
            <person name="Hibbett D.S."/>
        </authorList>
    </citation>
    <scope>NUCLEOTIDE SEQUENCE [LARGE SCALE GENOMIC DNA]</scope>
    <source>
        <strain evidence="10 11">HHB12029</strain>
    </source>
</reference>
<accession>A0A165IMU2</accession>
<evidence type="ECO:0000313" key="11">
    <source>
        <dbReference type="Proteomes" id="UP000077266"/>
    </source>
</evidence>
<dbReference type="InterPro" id="IPR040608">
    <property type="entry name" value="Snf8/Vps36"/>
</dbReference>
<keyword evidence="7" id="KW-0963">Cytoplasm</keyword>
<evidence type="ECO:0000256" key="2">
    <source>
        <dbReference type="ARBA" id="ARBA00022448"/>
    </source>
</evidence>
<dbReference type="InterPro" id="IPR036388">
    <property type="entry name" value="WH-like_DNA-bd_sf"/>
</dbReference>
<keyword evidence="11" id="KW-1185">Reference proteome</keyword>